<dbReference type="Proteomes" id="UP001559623">
    <property type="component" value="Unassembled WGS sequence"/>
</dbReference>
<dbReference type="RefSeq" id="WP_368847993.1">
    <property type="nucleotide sequence ID" value="NZ_CP194411.1"/>
</dbReference>
<comment type="caution">
    <text evidence="1">The sequence shown here is derived from an EMBL/GenBank/DDBJ whole genome shotgun (WGS) entry which is preliminary data.</text>
</comment>
<reference evidence="1 2" key="1">
    <citation type="submission" date="2023-04" db="EMBL/GenBank/DDBJ databases">
        <title>Genome Sequence of Selenomonas sputigena ATCC 33150.</title>
        <authorList>
            <person name="Miller D.P."/>
            <person name="Anvari S."/>
            <person name="Polson S.W."/>
            <person name="Macdonald M."/>
            <person name="Mcdowell J.V."/>
        </authorList>
    </citation>
    <scope>NUCLEOTIDE SEQUENCE [LARGE SCALE GENOMIC DNA]</scope>
    <source>
        <strain evidence="1 2">ATCC 33150</strain>
    </source>
</reference>
<evidence type="ECO:0000313" key="2">
    <source>
        <dbReference type="Proteomes" id="UP001559623"/>
    </source>
</evidence>
<dbReference type="EMBL" id="JARVLH010000009">
    <property type="protein sequence ID" value="MEX5286275.1"/>
    <property type="molecule type" value="Genomic_DNA"/>
</dbReference>
<proteinExistence type="predicted"/>
<accession>A0ABV3X7U8</accession>
<evidence type="ECO:0008006" key="3">
    <source>
        <dbReference type="Google" id="ProtNLM"/>
    </source>
</evidence>
<evidence type="ECO:0000313" key="1">
    <source>
        <dbReference type="EMBL" id="MEX5286275.1"/>
    </source>
</evidence>
<protein>
    <recommendedName>
        <fullName evidence="3">WYL domain-containing protein</fullName>
    </recommendedName>
</protein>
<sequence>MARTPKDEKLKTFNKFITDYDTLRPFLHYISYGCYHKRYIAKQLGQSTRTYEDNWQRVRSCLPEDRRQSTRQGRTEIHSLKGDAYQNAGNFLARTYQIRALQEETACYLLTLLQLLGAAASPYTLHKIRNTYLDGKEPMPAALENVSNRTIQRQLDALADQGLLRRQKNGPGGAIRYELAPDPLAGLTAEQVDSLHHAIVFYRCISMLSVPGYFLEETLRAMYPGAEKPSIPCQFKNSAVTRILDDEILNRIVFCLENEAPLRFVHRGKERLALPLEIITDFYTGRQYMSAMEGTLPQHKKRKASKAKAAAKNAGETKAAAAARKAQAQLAEKGKAFSRHIVIPLEDMTKAEEQPEIKAAETALRPPRPPHDLVLHFFYRHENECAKIKEQIRQRFPEAVLEETSGGILRAALQAPDTHRLIPWLRTFYPKLAACGTEKAHLAEKMENDLEEALKNYGLCPAFS</sequence>
<organism evidence="1 2">
    <name type="scientific">Selenomonas sputigena</name>
    <dbReference type="NCBI Taxonomy" id="69823"/>
    <lineage>
        <taxon>Bacteria</taxon>
        <taxon>Bacillati</taxon>
        <taxon>Bacillota</taxon>
        <taxon>Negativicutes</taxon>
        <taxon>Selenomonadales</taxon>
        <taxon>Selenomonadaceae</taxon>
        <taxon>Selenomonas</taxon>
    </lineage>
</organism>
<gene>
    <name evidence="1" type="ORF">QCO44_11705</name>
</gene>
<name>A0ABV3X7U8_9FIRM</name>
<keyword evidence="2" id="KW-1185">Reference proteome</keyword>